<dbReference type="EMBL" id="JAAAIP010000002">
    <property type="protein sequence ID" value="KAG0330453.1"/>
    <property type="molecule type" value="Genomic_DNA"/>
</dbReference>
<organism evidence="3 4">
    <name type="scientific">Dissophora globulifera</name>
    <dbReference type="NCBI Taxonomy" id="979702"/>
    <lineage>
        <taxon>Eukaryota</taxon>
        <taxon>Fungi</taxon>
        <taxon>Fungi incertae sedis</taxon>
        <taxon>Mucoromycota</taxon>
        <taxon>Mortierellomycotina</taxon>
        <taxon>Mortierellomycetes</taxon>
        <taxon>Mortierellales</taxon>
        <taxon>Mortierellaceae</taxon>
        <taxon>Dissophora</taxon>
    </lineage>
</organism>
<dbReference type="Proteomes" id="UP000738325">
    <property type="component" value="Unassembled WGS sequence"/>
</dbReference>
<sequence>MVVLDLFVTTDDAPATSRIDNTSFNQPSHSVKTVPSSLFVANTRASAWTVVPTQSPLTDNLPNQPSDDIFRQSQESLLAGASRKRGSSSPLLFLDNIFSRLCQKLSAFYNGLMASLFPHEPELLDVQLTAFFIAQLPSMIFITLKWIPALVPWLLGMRGSQAGDRGAGNGMRRSLSMTMGMSLAFLKTYINHAKTMTIEECQSRSKAIPFTNALAWIRVHKIMIPARPYRTRAEDMVYECLTDKERDLLGLRKEGRRIYGINCDSDGDNDIITTNCALGQDQSASANNQEDPLRVEWLEYIGPTHPTQDLNENNNYAAVIYFHGGGYYTGSAEEHRLLVGPLVQRLGKNIRILGVNYRLAPQHPFPGALVDGLTAYMWLLEQSVSESFFPGDHSASANINGCFQPNQIILMGDSAGGGLALSMSLMIRDHGSLPQPLSLIGWSPWLDLTHSLPSFKENRHSDCIPYEDFVHPHSPAVDMMFDDKGDWADGTKRRVRQRAQVYCPDSCLRIKYVSPIFETNFKGISNVFITCGSAERFANECVFMAARLEEQHQACRIDIHEDMTHIFQLFRMHPSSISSLDRTFQHKHAGALRSGSRHPESRLVFFNLLGPFRDIGRFLGI</sequence>
<keyword evidence="4" id="KW-1185">Reference proteome</keyword>
<evidence type="ECO:0000259" key="2">
    <source>
        <dbReference type="Pfam" id="PF07859"/>
    </source>
</evidence>
<dbReference type="Pfam" id="PF07859">
    <property type="entry name" value="Abhydrolase_3"/>
    <property type="match status" value="1"/>
</dbReference>
<dbReference type="Gene3D" id="3.40.50.1820">
    <property type="entry name" value="alpha/beta hydrolase"/>
    <property type="match status" value="1"/>
</dbReference>
<dbReference type="AlphaFoldDB" id="A0A9P6RUR6"/>
<gene>
    <name evidence="3" type="ORF">BGZ99_003024</name>
</gene>
<proteinExistence type="predicted"/>
<comment type="caution">
    <text evidence="3">The sequence shown here is derived from an EMBL/GenBank/DDBJ whole genome shotgun (WGS) entry which is preliminary data.</text>
</comment>
<reference evidence="3" key="1">
    <citation type="journal article" date="2020" name="Fungal Divers.">
        <title>Resolving the Mortierellaceae phylogeny through synthesis of multi-gene phylogenetics and phylogenomics.</title>
        <authorList>
            <person name="Vandepol N."/>
            <person name="Liber J."/>
            <person name="Desiro A."/>
            <person name="Na H."/>
            <person name="Kennedy M."/>
            <person name="Barry K."/>
            <person name="Grigoriev I.V."/>
            <person name="Miller A.N."/>
            <person name="O'Donnell K."/>
            <person name="Stajich J.E."/>
            <person name="Bonito G."/>
        </authorList>
    </citation>
    <scope>NUCLEOTIDE SEQUENCE</scope>
    <source>
        <strain evidence="3">REB-010B</strain>
    </source>
</reference>
<dbReference type="SUPFAM" id="SSF53474">
    <property type="entry name" value="alpha/beta-Hydrolases"/>
    <property type="match status" value="1"/>
</dbReference>
<accession>A0A9P6RUR6</accession>
<dbReference type="InterPro" id="IPR013094">
    <property type="entry name" value="AB_hydrolase_3"/>
</dbReference>
<evidence type="ECO:0000313" key="4">
    <source>
        <dbReference type="Proteomes" id="UP000738325"/>
    </source>
</evidence>
<dbReference type="PANTHER" id="PTHR48081">
    <property type="entry name" value="AB HYDROLASE SUPERFAMILY PROTEIN C4A8.06C"/>
    <property type="match status" value="1"/>
</dbReference>
<evidence type="ECO:0000313" key="3">
    <source>
        <dbReference type="EMBL" id="KAG0330453.1"/>
    </source>
</evidence>
<feature type="domain" description="Alpha/beta hydrolase fold-3" evidence="2">
    <location>
        <begin position="319"/>
        <end position="568"/>
    </location>
</feature>
<dbReference type="GO" id="GO:0016787">
    <property type="term" value="F:hydrolase activity"/>
    <property type="evidence" value="ECO:0007669"/>
    <property type="project" value="UniProtKB-KW"/>
</dbReference>
<protein>
    <recommendedName>
        <fullName evidence="2">Alpha/beta hydrolase fold-3 domain-containing protein</fullName>
    </recommendedName>
</protein>
<keyword evidence="1" id="KW-0378">Hydrolase</keyword>
<evidence type="ECO:0000256" key="1">
    <source>
        <dbReference type="ARBA" id="ARBA00022801"/>
    </source>
</evidence>
<dbReference type="InterPro" id="IPR029058">
    <property type="entry name" value="AB_hydrolase_fold"/>
</dbReference>
<dbReference type="OrthoDB" id="408631at2759"/>
<name>A0A9P6RUR6_9FUNG</name>
<dbReference type="InterPro" id="IPR050300">
    <property type="entry name" value="GDXG_lipolytic_enzyme"/>
</dbReference>
<dbReference type="PANTHER" id="PTHR48081:SF8">
    <property type="entry name" value="ALPHA_BETA HYDROLASE FOLD-3 DOMAIN-CONTAINING PROTEIN-RELATED"/>
    <property type="match status" value="1"/>
</dbReference>